<dbReference type="AlphaFoldDB" id="A0A8D8A8X0"/>
<organism evidence="1">
    <name type="scientific">Culex pipiens</name>
    <name type="common">House mosquito</name>
    <dbReference type="NCBI Taxonomy" id="7175"/>
    <lineage>
        <taxon>Eukaryota</taxon>
        <taxon>Metazoa</taxon>
        <taxon>Ecdysozoa</taxon>
        <taxon>Arthropoda</taxon>
        <taxon>Hexapoda</taxon>
        <taxon>Insecta</taxon>
        <taxon>Pterygota</taxon>
        <taxon>Neoptera</taxon>
        <taxon>Endopterygota</taxon>
        <taxon>Diptera</taxon>
        <taxon>Nematocera</taxon>
        <taxon>Culicoidea</taxon>
        <taxon>Culicidae</taxon>
        <taxon>Culicinae</taxon>
        <taxon>Culicini</taxon>
        <taxon>Culex</taxon>
        <taxon>Culex</taxon>
    </lineage>
</organism>
<dbReference type="EMBL" id="HBUE01214094">
    <property type="protein sequence ID" value="CAG6535912.1"/>
    <property type="molecule type" value="Transcribed_RNA"/>
</dbReference>
<dbReference type="EMBL" id="HBUE01214096">
    <property type="protein sequence ID" value="CAG6535914.1"/>
    <property type="molecule type" value="Transcribed_RNA"/>
</dbReference>
<evidence type="ECO:0000313" key="1">
    <source>
        <dbReference type="EMBL" id="CAG6452589.1"/>
    </source>
</evidence>
<protein>
    <submittedName>
        <fullName evidence="1">(northern house mosquito) hypothetical protein</fullName>
    </submittedName>
</protein>
<dbReference type="EMBL" id="HBUE01320604">
    <property type="protein sequence ID" value="CAG6587902.1"/>
    <property type="molecule type" value="Transcribed_RNA"/>
</dbReference>
<dbReference type="EMBL" id="HBUE01021010">
    <property type="protein sequence ID" value="CAG6452589.1"/>
    <property type="molecule type" value="Transcribed_RNA"/>
</dbReference>
<sequence length="104" mass="12337">MVGTGTVSATRRWTGRRSGSVGRTVIGARLGFMFIRRRGSSTTDSTTMTRWWRGVMATSRRPLWWREVTRSARTLRMKRKRMDRKRASGTTRRTLRRCCRRVWR</sequence>
<dbReference type="EMBL" id="HBUE01320602">
    <property type="protein sequence ID" value="CAG6587900.1"/>
    <property type="molecule type" value="Transcribed_RNA"/>
</dbReference>
<accession>A0A8D8A8X0</accession>
<proteinExistence type="predicted"/>
<reference evidence="1" key="1">
    <citation type="submission" date="2021-05" db="EMBL/GenBank/DDBJ databases">
        <authorList>
            <person name="Alioto T."/>
            <person name="Alioto T."/>
            <person name="Gomez Garrido J."/>
        </authorList>
    </citation>
    <scope>NUCLEOTIDE SEQUENCE</scope>
</reference>
<name>A0A8D8A8X0_CULPI</name>